<protein>
    <submittedName>
        <fullName evidence="1">Uncharacterized protein</fullName>
    </submittedName>
</protein>
<evidence type="ECO:0000313" key="1">
    <source>
        <dbReference type="EMBL" id="CAK9110751.1"/>
    </source>
</evidence>
<organism evidence="1 2">
    <name type="scientific">Durusdinium trenchii</name>
    <dbReference type="NCBI Taxonomy" id="1381693"/>
    <lineage>
        <taxon>Eukaryota</taxon>
        <taxon>Sar</taxon>
        <taxon>Alveolata</taxon>
        <taxon>Dinophyceae</taxon>
        <taxon>Suessiales</taxon>
        <taxon>Symbiodiniaceae</taxon>
        <taxon>Durusdinium</taxon>
    </lineage>
</organism>
<keyword evidence="2" id="KW-1185">Reference proteome</keyword>
<sequence length="415" mass="47439">MRASFDLGGHIFVGGKGMDHLNQFCDILHDWWIKYRRLDPNLPVYEDFDESDCRFLIPIAIHGDEGRGRYKRPIMIFSFQPILTNFEGQANLKGATYLNRLLFTAIPSSMYAKSDKTIDTLVEAMISDFNSLYQHGFRVMTPDGHAVVFRPVYVGLKGSAPERLRTDPMHTYAIGYGKDENASVLVILVKECEHFGHRGNLQSKFDRAFESFATWCKTTRKHTSITGFSKKEFKMSGTNLYPRGGGKGHDTGVLGAWLETELATVRTDLLEPKLVEIVQVMKYMNKASCKFWRTLYANGIFLEREAAECAVAAGWQMIEAYASLANMTAQLSWCYFKMRPKCHMHGHIVLSIAHQVQLEGYAVNPTVWMTWQDEDFIGKIARASRRQHARTCPIRTIQMSLITYRRHWKSSFGIS</sequence>
<gene>
    <name evidence="1" type="ORF">SCF082_LOCUS51431</name>
</gene>
<dbReference type="Proteomes" id="UP001642464">
    <property type="component" value="Unassembled WGS sequence"/>
</dbReference>
<reference evidence="1 2" key="1">
    <citation type="submission" date="2024-02" db="EMBL/GenBank/DDBJ databases">
        <authorList>
            <person name="Chen Y."/>
            <person name="Shah S."/>
            <person name="Dougan E. K."/>
            <person name="Thang M."/>
            <person name="Chan C."/>
        </authorList>
    </citation>
    <scope>NUCLEOTIDE SEQUENCE [LARGE SCALE GENOMIC DNA]</scope>
</reference>
<name>A0ABP0SEH8_9DINO</name>
<proteinExistence type="predicted"/>
<accession>A0ABP0SEH8</accession>
<evidence type="ECO:0000313" key="2">
    <source>
        <dbReference type="Proteomes" id="UP001642464"/>
    </source>
</evidence>
<comment type="caution">
    <text evidence="1">The sequence shown here is derived from an EMBL/GenBank/DDBJ whole genome shotgun (WGS) entry which is preliminary data.</text>
</comment>
<dbReference type="EMBL" id="CAXAMM010043573">
    <property type="protein sequence ID" value="CAK9110751.1"/>
    <property type="molecule type" value="Genomic_DNA"/>
</dbReference>